<evidence type="ECO:0000313" key="2">
    <source>
        <dbReference type="EMBL" id="TWU19399.1"/>
    </source>
</evidence>
<keyword evidence="3" id="KW-1185">Reference proteome</keyword>
<sequence>MEKSDGGLTANRREKAVGKSMADEGQSRNRHPRMTTFGNESNRGRCPECTRPKRAYALHQ</sequence>
<accession>A0A5C6C9F5</accession>
<dbReference type="EMBL" id="SJPU01000001">
    <property type="protein sequence ID" value="TWU19399.1"/>
    <property type="molecule type" value="Genomic_DNA"/>
</dbReference>
<gene>
    <name evidence="2" type="ORF">Poly21_15720</name>
</gene>
<organism evidence="2 3">
    <name type="scientific">Allorhodopirellula heiligendammensis</name>
    <dbReference type="NCBI Taxonomy" id="2714739"/>
    <lineage>
        <taxon>Bacteria</taxon>
        <taxon>Pseudomonadati</taxon>
        <taxon>Planctomycetota</taxon>
        <taxon>Planctomycetia</taxon>
        <taxon>Pirellulales</taxon>
        <taxon>Pirellulaceae</taxon>
        <taxon>Allorhodopirellula</taxon>
    </lineage>
</organism>
<proteinExistence type="predicted"/>
<feature type="region of interest" description="Disordered" evidence="1">
    <location>
        <begin position="1"/>
        <end position="60"/>
    </location>
</feature>
<evidence type="ECO:0000313" key="3">
    <source>
        <dbReference type="Proteomes" id="UP000319908"/>
    </source>
</evidence>
<reference evidence="2 3" key="1">
    <citation type="journal article" date="2020" name="Antonie Van Leeuwenhoek">
        <title>Rhodopirellula heiligendammensis sp. nov., Rhodopirellula pilleata sp. nov., and Rhodopirellula solitaria sp. nov. isolated from natural or artificial marine surfaces in Northern Germany and California, USA, and emended description of the genus Rhodopirellula.</title>
        <authorList>
            <person name="Kallscheuer N."/>
            <person name="Wiegand S."/>
            <person name="Jogler M."/>
            <person name="Boedeker C."/>
            <person name="Peeters S.H."/>
            <person name="Rast P."/>
            <person name="Heuer A."/>
            <person name="Jetten M.S.M."/>
            <person name="Rohde M."/>
            <person name="Jogler C."/>
        </authorList>
    </citation>
    <scope>NUCLEOTIDE SEQUENCE [LARGE SCALE GENOMIC DNA]</scope>
    <source>
        <strain evidence="2 3">Poly21</strain>
    </source>
</reference>
<dbReference type="Proteomes" id="UP000319908">
    <property type="component" value="Unassembled WGS sequence"/>
</dbReference>
<name>A0A5C6C9F5_9BACT</name>
<feature type="compositionally biased region" description="Basic and acidic residues" evidence="1">
    <location>
        <begin position="42"/>
        <end position="51"/>
    </location>
</feature>
<comment type="caution">
    <text evidence="2">The sequence shown here is derived from an EMBL/GenBank/DDBJ whole genome shotgun (WGS) entry which is preliminary data.</text>
</comment>
<evidence type="ECO:0000256" key="1">
    <source>
        <dbReference type="SAM" id="MobiDB-lite"/>
    </source>
</evidence>
<dbReference type="AlphaFoldDB" id="A0A5C6C9F5"/>
<feature type="compositionally biased region" description="Basic and acidic residues" evidence="1">
    <location>
        <begin position="1"/>
        <end position="27"/>
    </location>
</feature>
<protein>
    <submittedName>
        <fullName evidence="2">Uncharacterized protein</fullName>
    </submittedName>
</protein>